<dbReference type="InterPro" id="IPR011037">
    <property type="entry name" value="Pyrv_Knase-like_insert_dom_sf"/>
</dbReference>
<organism evidence="2 3">
    <name type="scientific">Jannaschia pagri</name>
    <dbReference type="NCBI Taxonomy" id="2829797"/>
    <lineage>
        <taxon>Bacteria</taxon>
        <taxon>Pseudomonadati</taxon>
        <taxon>Pseudomonadota</taxon>
        <taxon>Alphaproteobacteria</taxon>
        <taxon>Rhodobacterales</taxon>
        <taxon>Roseobacteraceae</taxon>
        <taxon>Jannaschia</taxon>
    </lineage>
</organism>
<dbReference type="PANTHER" id="PTHR30212:SF2">
    <property type="entry name" value="PROTEIN YIIM"/>
    <property type="match status" value="1"/>
</dbReference>
<dbReference type="PROSITE" id="PS51340">
    <property type="entry name" value="MOSC"/>
    <property type="match status" value="1"/>
</dbReference>
<reference evidence="2 3" key="1">
    <citation type="submission" date="2021-05" db="EMBL/GenBank/DDBJ databases">
        <title>Bacteria Genome sequencing.</title>
        <authorList>
            <person name="Takabe Y."/>
            <person name="Nakajima Y."/>
            <person name="Suzuki S."/>
            <person name="Shiozaki T."/>
        </authorList>
    </citation>
    <scope>NUCLEOTIDE SEQUENCE [LARGE SCALE GENOMIC DNA]</scope>
    <source>
        <strain evidence="2 3">AI_62</strain>
    </source>
</reference>
<comment type="caution">
    <text evidence="2">The sequence shown here is derived from an EMBL/GenBank/DDBJ whole genome shotgun (WGS) entry which is preliminary data.</text>
</comment>
<gene>
    <name evidence="2" type="ORF">JANAI62_15760</name>
</gene>
<dbReference type="SUPFAM" id="SSF50800">
    <property type="entry name" value="PK beta-barrel domain-like"/>
    <property type="match status" value="1"/>
</dbReference>
<name>A0ABQ4NKL1_9RHOB</name>
<protein>
    <submittedName>
        <fullName evidence="2">Molybdenum cofactor sulfurase</fullName>
    </submittedName>
</protein>
<dbReference type="PANTHER" id="PTHR30212">
    <property type="entry name" value="PROTEIN YIIM"/>
    <property type="match status" value="1"/>
</dbReference>
<sequence length="229" mass="24548">MSGAMGDNGVSDTTHIAGLYLGQVQNLWPGKAPSAIAKVAAPGRVAVGATGLVGDAQADLRVHGGTGKAIHVYPAVHYPRWIEDLGPNARFTPSGFGENISLPDWTETEVSIGDVWRLGTATVAVSQGRQPCWKLSAHVGEDTMAYRVRKTRRTGWYLRVIEGGSVAVGDAVTVLERPHPEWTVNRVARALFDPKQAGDDEAALAHLAALDPSWRGVFAERHARKEAEV</sequence>
<dbReference type="InterPro" id="IPR005302">
    <property type="entry name" value="MoCF_Sase_C"/>
</dbReference>
<accession>A0ABQ4NKL1</accession>
<keyword evidence="3" id="KW-1185">Reference proteome</keyword>
<evidence type="ECO:0000313" key="3">
    <source>
        <dbReference type="Proteomes" id="UP000786693"/>
    </source>
</evidence>
<dbReference type="Pfam" id="PF03473">
    <property type="entry name" value="MOSC"/>
    <property type="match status" value="1"/>
</dbReference>
<dbReference type="Gene3D" id="2.40.33.20">
    <property type="entry name" value="PK beta-barrel domain-like"/>
    <property type="match status" value="1"/>
</dbReference>
<dbReference type="InterPro" id="IPR052353">
    <property type="entry name" value="Benzoxazolinone_Detox_Enz"/>
</dbReference>
<evidence type="ECO:0000313" key="2">
    <source>
        <dbReference type="EMBL" id="GIT94953.1"/>
    </source>
</evidence>
<feature type="domain" description="MOSC" evidence="1">
    <location>
        <begin position="39"/>
        <end position="175"/>
    </location>
</feature>
<dbReference type="EMBL" id="BPFH01000002">
    <property type="protein sequence ID" value="GIT94953.1"/>
    <property type="molecule type" value="Genomic_DNA"/>
</dbReference>
<proteinExistence type="predicted"/>
<dbReference type="Proteomes" id="UP000786693">
    <property type="component" value="Unassembled WGS sequence"/>
</dbReference>
<evidence type="ECO:0000259" key="1">
    <source>
        <dbReference type="PROSITE" id="PS51340"/>
    </source>
</evidence>